<feature type="region of interest" description="Disordered" evidence="4">
    <location>
        <begin position="407"/>
        <end position="442"/>
    </location>
</feature>
<dbReference type="InterPro" id="IPR036770">
    <property type="entry name" value="Ankyrin_rpt-contain_sf"/>
</dbReference>
<dbReference type="InterPro" id="IPR002110">
    <property type="entry name" value="Ankyrin_rpt"/>
</dbReference>
<keyword evidence="7" id="KW-1185">Reference proteome</keyword>
<dbReference type="GO" id="GO:0045211">
    <property type="term" value="C:postsynaptic membrane"/>
    <property type="evidence" value="ECO:0007669"/>
    <property type="project" value="TreeGrafter"/>
</dbReference>
<dbReference type="PANTHER" id="PTHR24135:SF28">
    <property type="entry name" value="LD13733P"/>
    <property type="match status" value="1"/>
</dbReference>
<dbReference type="Pfam" id="PF00536">
    <property type="entry name" value="SAM_1"/>
    <property type="match status" value="1"/>
</dbReference>
<evidence type="ECO:0000313" key="7">
    <source>
        <dbReference type="Proteomes" id="UP000887569"/>
    </source>
</evidence>
<feature type="compositionally biased region" description="Polar residues" evidence="4">
    <location>
        <begin position="428"/>
        <end position="442"/>
    </location>
</feature>
<dbReference type="Gene3D" id="1.25.40.20">
    <property type="entry name" value="Ankyrin repeat-containing domain"/>
    <property type="match status" value="3"/>
</dbReference>
<organism evidence="7 8">
    <name type="scientific">Parascaris univalens</name>
    <name type="common">Nematode worm</name>
    <dbReference type="NCBI Taxonomy" id="6257"/>
    <lineage>
        <taxon>Eukaryota</taxon>
        <taxon>Metazoa</taxon>
        <taxon>Ecdysozoa</taxon>
        <taxon>Nematoda</taxon>
        <taxon>Chromadorea</taxon>
        <taxon>Rhabditida</taxon>
        <taxon>Spirurina</taxon>
        <taxon>Ascaridomorpha</taxon>
        <taxon>Ascaridoidea</taxon>
        <taxon>Ascarididae</taxon>
        <taxon>Parascaris</taxon>
    </lineage>
</organism>
<feature type="repeat" description="ANK" evidence="3">
    <location>
        <begin position="224"/>
        <end position="256"/>
    </location>
</feature>
<keyword evidence="3" id="KW-0040">ANK repeat</keyword>
<evidence type="ECO:0000313" key="8">
    <source>
        <dbReference type="WBParaSite" id="PgR065_g013_t08"/>
    </source>
</evidence>
<dbReference type="GO" id="GO:0030160">
    <property type="term" value="F:synaptic receptor adaptor activity"/>
    <property type="evidence" value="ECO:0007669"/>
    <property type="project" value="TreeGrafter"/>
</dbReference>
<dbReference type="AlphaFoldDB" id="A0A915BW31"/>
<evidence type="ECO:0000259" key="6">
    <source>
        <dbReference type="PROSITE" id="PS50106"/>
    </source>
</evidence>
<dbReference type="SMART" id="SM00454">
    <property type="entry name" value="SAM"/>
    <property type="match status" value="1"/>
</dbReference>
<dbReference type="Proteomes" id="UP000887569">
    <property type="component" value="Unplaced"/>
</dbReference>
<feature type="compositionally biased region" description="Polar residues" evidence="4">
    <location>
        <begin position="985"/>
        <end position="994"/>
    </location>
</feature>
<feature type="region of interest" description="Disordered" evidence="4">
    <location>
        <begin position="1106"/>
        <end position="1154"/>
    </location>
</feature>
<feature type="domain" description="SAM" evidence="5">
    <location>
        <begin position="1164"/>
        <end position="1227"/>
    </location>
</feature>
<dbReference type="Pfam" id="PF12796">
    <property type="entry name" value="Ank_2"/>
    <property type="match status" value="2"/>
</dbReference>
<dbReference type="GO" id="GO:0035255">
    <property type="term" value="F:ionotropic glutamate receptor binding"/>
    <property type="evidence" value="ECO:0007669"/>
    <property type="project" value="TreeGrafter"/>
</dbReference>
<dbReference type="SMART" id="SM00248">
    <property type="entry name" value="ANK"/>
    <property type="match status" value="6"/>
</dbReference>
<feature type="repeat" description="ANK" evidence="3">
    <location>
        <begin position="292"/>
        <end position="324"/>
    </location>
</feature>
<dbReference type="InterPro" id="IPR041489">
    <property type="entry name" value="PDZ_6"/>
</dbReference>
<dbReference type="PROSITE" id="PS50088">
    <property type="entry name" value="ANK_REPEAT"/>
    <property type="match status" value="4"/>
</dbReference>
<feature type="repeat" description="ANK" evidence="3">
    <location>
        <begin position="325"/>
        <end position="357"/>
    </location>
</feature>
<feature type="domain" description="PDZ" evidence="6">
    <location>
        <begin position="479"/>
        <end position="572"/>
    </location>
</feature>
<evidence type="ECO:0000256" key="2">
    <source>
        <dbReference type="ARBA" id="ARBA00034105"/>
    </source>
</evidence>
<dbReference type="InterPro" id="IPR013761">
    <property type="entry name" value="SAM/pointed_sf"/>
</dbReference>
<sequence length="1228" mass="134995">VNIIRANIFQKLEGHFCLAILPYCESQQQYQLHVQYGNETIEVMSGTMYGDEQLNVQIFVPELGVQKCLSVHLDEMVWDVKRKLLASLQEPLQLSFNYGLFLPPCDGRAGKFLLEDRLIRDYPFHDCVPYLELKYKKRVYKMLKMDEKQLKHLHSKTNLKKFMEYVHSKNSEKVEKMCGAGLDPNFHDAHGDSPLTLAVDASDNRAVIVALVGGGAHLDFRNSEGQTPMHKAAFMSSVENVRTLLELGASPNYRDPLGLTPLYYNMLMVDSKADVAEMLLMDAADISITDMHGNHEIHQACKNGLMHHVERLLYYGADINAQNVNGNTPLHVCAVNNRPECARVLLLRGADASIVNKQGQTALHVAHIVGNADVAEIIQNHNPACAVPYRGVPTYNPKRRLTSTLARKRSLSQNSVSSNNSEYRAPNVSRSSQIVPSPTPSRITLPDSQVVSECGTLRRFPTSAVKTIADGQEVNVPRILVIPRGPKGFGFILRGAKDVDAELNFEPSLLVPALQFFEGVDMSGMAMKAGLRPGDFLLQINGVDVRTASHDQVVRLIHASGDTITLKVITVDPSASAMPRLGAGTLPSRRNRSMSRLPPAPPMRNPSTSLSTARGTQFLNQAIYSSYSPYSGDYAEAIYGRSSGTFYSQLMPAKSVESIPIYAPKDEQIRCASVRQRSSASRRISAAELEHLMIRQCQGTSQFQPIPYEQDSLGSTTGMKFSSVTDMKRHKQRQAPSPQISAPGLPRTPLMQQSQLQHCPPLLKSFNSSPDLQMRMFGASDDTAAQLPLHPDICRRDSTDSYHSSEYSHPYRSNSRPKASPPPPPTPTFSSNRSANIQQTFAANGNSSSASVTAKKPPLQPIAQSQTSSHGISAEALCGVRLKPATRRESVDNITASTTLDFDADLRNALAKRRNKVSQEETESDEHAKKVVFSLENPPPTTTVSRYGGLSLRESVREHVVATPSKVAIKSQHSPPGFATKKDSGYTSSRTSLEPSECEDTASGSIPTHPSEASNESQRSDDQHPPSSTEFSNAAINVENSLNSTHRVSIISHQLEENYGNSQITKKKPPQRQPQTINEHDTISVVSSLSALSGCSSSVRGISGSLVIPANPSVTPPIDYEDEESDSGTGELDSDSQNNNMCNKRQENAPANAANFKRKSVKEWKVEDVAEWLDSLDLSEYCSRFVQSNITGAQLLTCDRTLFTQLGVTRIAHRQLIEQSLKNFTAPS</sequence>
<dbReference type="InterPro" id="IPR051569">
    <property type="entry name" value="SHANK"/>
</dbReference>
<dbReference type="Pfam" id="PF17820">
    <property type="entry name" value="PDZ_6"/>
    <property type="match status" value="1"/>
</dbReference>
<evidence type="ECO:0000256" key="1">
    <source>
        <dbReference type="ARBA" id="ARBA00023018"/>
    </source>
</evidence>
<feature type="compositionally biased region" description="Low complexity" evidence="4">
    <location>
        <begin position="411"/>
        <end position="421"/>
    </location>
</feature>
<evidence type="ECO:0000259" key="5">
    <source>
        <dbReference type="PROSITE" id="PS50105"/>
    </source>
</evidence>
<evidence type="ECO:0000256" key="4">
    <source>
        <dbReference type="SAM" id="MobiDB-lite"/>
    </source>
</evidence>
<keyword evidence="1" id="KW-0770">Synapse</keyword>
<dbReference type="PROSITE" id="PS50105">
    <property type="entry name" value="SAM_DOMAIN"/>
    <property type="match status" value="1"/>
</dbReference>
<dbReference type="Gene3D" id="2.30.42.10">
    <property type="match status" value="1"/>
</dbReference>
<dbReference type="Gene3D" id="1.10.150.50">
    <property type="entry name" value="Transcription Factor, Ets-1"/>
    <property type="match status" value="1"/>
</dbReference>
<dbReference type="WBParaSite" id="PgR065_g013_t08">
    <property type="protein sequence ID" value="PgR065_g013_t08"/>
    <property type="gene ID" value="PgR065_g013"/>
</dbReference>
<dbReference type="CDD" id="cd17091">
    <property type="entry name" value="FERM_F0_SHANK"/>
    <property type="match status" value="1"/>
</dbReference>
<reference evidence="8" key="1">
    <citation type="submission" date="2022-11" db="UniProtKB">
        <authorList>
            <consortium name="WormBaseParasite"/>
        </authorList>
    </citation>
    <scope>IDENTIFICATION</scope>
</reference>
<dbReference type="SUPFAM" id="SSF47769">
    <property type="entry name" value="SAM/Pointed domain"/>
    <property type="match status" value="1"/>
</dbReference>
<name>A0A915BW31_PARUN</name>
<feature type="region of interest" description="Disordered" evidence="4">
    <location>
        <begin position="963"/>
        <end position="1031"/>
    </location>
</feature>
<proteinExistence type="predicted"/>
<dbReference type="CDD" id="cd06746">
    <property type="entry name" value="PDZ_SHANK1_3-like"/>
    <property type="match status" value="1"/>
</dbReference>
<dbReference type="GO" id="GO:0014069">
    <property type="term" value="C:postsynaptic density"/>
    <property type="evidence" value="ECO:0007669"/>
    <property type="project" value="UniProtKB-SubCell"/>
</dbReference>
<dbReference type="InterPro" id="IPR036034">
    <property type="entry name" value="PDZ_sf"/>
</dbReference>
<dbReference type="SMART" id="SM00228">
    <property type="entry name" value="PDZ"/>
    <property type="match status" value="1"/>
</dbReference>
<dbReference type="PANTHER" id="PTHR24135">
    <property type="entry name" value="SH3 AND MULTIPLE ANKYRIN REPEAT DOMAINS PROTEIN"/>
    <property type="match status" value="1"/>
</dbReference>
<comment type="subcellular location">
    <subcellularLocation>
        <location evidence="2">Postsynaptic density</location>
    </subcellularLocation>
</comment>
<protein>
    <submittedName>
        <fullName evidence="8">PDZ domain-containing protein</fullName>
    </submittedName>
</protein>
<feature type="region of interest" description="Disordered" evidence="4">
    <location>
        <begin position="914"/>
        <end position="946"/>
    </location>
</feature>
<dbReference type="InterPro" id="IPR001660">
    <property type="entry name" value="SAM"/>
</dbReference>
<feature type="compositionally biased region" description="Polar residues" evidence="4">
    <location>
        <begin position="1002"/>
        <end position="1017"/>
    </location>
</feature>
<dbReference type="Gene3D" id="3.10.20.90">
    <property type="entry name" value="Phosphatidylinositol 3-kinase Catalytic Subunit, Chain A, domain 1"/>
    <property type="match status" value="1"/>
</dbReference>
<accession>A0A915BW31</accession>
<feature type="region of interest" description="Disordered" evidence="4">
    <location>
        <begin position="793"/>
        <end position="870"/>
    </location>
</feature>
<feature type="compositionally biased region" description="Polar residues" evidence="4">
    <location>
        <begin position="835"/>
        <end position="852"/>
    </location>
</feature>
<dbReference type="InterPro" id="IPR001478">
    <property type="entry name" value="PDZ"/>
</dbReference>
<dbReference type="SUPFAM" id="SSF48403">
    <property type="entry name" value="Ankyrin repeat"/>
    <property type="match status" value="1"/>
</dbReference>
<dbReference type="SUPFAM" id="SSF50156">
    <property type="entry name" value="PDZ domain-like"/>
    <property type="match status" value="1"/>
</dbReference>
<feature type="region of interest" description="Disordered" evidence="4">
    <location>
        <begin position="1059"/>
        <end position="1078"/>
    </location>
</feature>
<evidence type="ECO:0000256" key="3">
    <source>
        <dbReference type="PROSITE-ProRule" id="PRU00023"/>
    </source>
</evidence>
<feature type="repeat" description="ANK" evidence="3">
    <location>
        <begin position="190"/>
        <end position="223"/>
    </location>
</feature>
<feature type="region of interest" description="Disordered" evidence="4">
    <location>
        <begin position="580"/>
        <end position="611"/>
    </location>
</feature>
<dbReference type="GO" id="GO:0043197">
    <property type="term" value="C:dendritic spine"/>
    <property type="evidence" value="ECO:0007669"/>
    <property type="project" value="TreeGrafter"/>
</dbReference>
<dbReference type="PROSITE" id="PS50106">
    <property type="entry name" value="PDZ"/>
    <property type="match status" value="1"/>
</dbReference>
<dbReference type="PROSITE" id="PS50297">
    <property type="entry name" value="ANK_REP_REGION"/>
    <property type="match status" value="3"/>
</dbReference>